<dbReference type="OrthoDB" id="9792586at2"/>
<dbReference type="AlphaFoldDB" id="A0A1D8AR87"/>
<organism evidence="1 2">
    <name type="scientific">Lacunisphaera limnophila</name>
    <dbReference type="NCBI Taxonomy" id="1838286"/>
    <lineage>
        <taxon>Bacteria</taxon>
        <taxon>Pseudomonadati</taxon>
        <taxon>Verrucomicrobiota</taxon>
        <taxon>Opitutia</taxon>
        <taxon>Opitutales</taxon>
        <taxon>Opitutaceae</taxon>
        <taxon>Lacunisphaera</taxon>
    </lineage>
</organism>
<dbReference type="InterPro" id="IPR004951">
    <property type="entry name" value="DUF268_CAE_spp"/>
</dbReference>
<dbReference type="RefSeq" id="WP_083270036.1">
    <property type="nucleotide sequence ID" value="NZ_CP016094.1"/>
</dbReference>
<dbReference type="STRING" id="1838286.Verru16b_00432"/>
<evidence type="ECO:0000313" key="1">
    <source>
        <dbReference type="EMBL" id="AOS43389.1"/>
    </source>
</evidence>
<dbReference type="KEGG" id="obg:Verru16b_00432"/>
<dbReference type="InterPro" id="IPR029063">
    <property type="entry name" value="SAM-dependent_MTases_sf"/>
</dbReference>
<dbReference type="SUPFAM" id="SSF53335">
    <property type="entry name" value="S-adenosyl-L-methionine-dependent methyltransferases"/>
    <property type="match status" value="1"/>
</dbReference>
<protein>
    <recommendedName>
        <fullName evidence="3">DUF268 domain-containing protein</fullName>
    </recommendedName>
</protein>
<keyword evidence="2" id="KW-1185">Reference proteome</keyword>
<dbReference type="Gene3D" id="3.40.50.150">
    <property type="entry name" value="Vaccinia Virus protein VP39"/>
    <property type="match status" value="1"/>
</dbReference>
<evidence type="ECO:0008006" key="3">
    <source>
        <dbReference type="Google" id="ProtNLM"/>
    </source>
</evidence>
<sequence length="247" mass="27898">MKKALSRIRGIPQYLADFVTLRGQAGRSKHVFPFGTFKPKPGDRYGLNGDTARGQYFHQDFLVARRIFLNNPKRHLDVGSRVAGFIAHVASYREIEAIDIRPMNKVLPNIKFLQADLMADLPPEFIACCDSLSCLHTIEHFGLGRYGDPVNFEGHLLGLENLRKILKPGGKFYFSTPIGPQRIEFNAHRVFSVAYLADLLERDYTIDHFSYVDDRGDLHEDVGLTPALRANSCGCRRGCGIFELTKK</sequence>
<dbReference type="CDD" id="cd02440">
    <property type="entry name" value="AdoMet_MTases"/>
    <property type="match status" value="1"/>
</dbReference>
<gene>
    <name evidence="1" type="ORF">Verru16b_00432</name>
</gene>
<dbReference type="Pfam" id="PF03269">
    <property type="entry name" value="DUF268"/>
    <property type="match status" value="1"/>
</dbReference>
<proteinExistence type="predicted"/>
<reference evidence="1 2" key="1">
    <citation type="submission" date="2016-06" db="EMBL/GenBank/DDBJ databases">
        <title>Three novel species with peptidoglycan cell walls form the new genus Lacunisphaera gen. nov. in the family Opitutaceae of the verrucomicrobial subdivision 4.</title>
        <authorList>
            <person name="Rast P."/>
            <person name="Gloeckner I."/>
            <person name="Jogler M."/>
            <person name="Boedeker C."/>
            <person name="Jeske O."/>
            <person name="Wiegand S."/>
            <person name="Reinhardt R."/>
            <person name="Schumann P."/>
            <person name="Rohde M."/>
            <person name="Spring S."/>
            <person name="Gloeckner F.O."/>
            <person name="Jogler C."/>
        </authorList>
    </citation>
    <scope>NUCLEOTIDE SEQUENCE [LARGE SCALE GENOMIC DNA]</scope>
    <source>
        <strain evidence="1 2">IG16b</strain>
    </source>
</reference>
<dbReference type="EMBL" id="CP016094">
    <property type="protein sequence ID" value="AOS43389.1"/>
    <property type="molecule type" value="Genomic_DNA"/>
</dbReference>
<dbReference type="Proteomes" id="UP000095228">
    <property type="component" value="Chromosome"/>
</dbReference>
<name>A0A1D8AR87_9BACT</name>
<dbReference type="PATRIC" id="fig|1838286.3.peg.440"/>
<evidence type="ECO:0000313" key="2">
    <source>
        <dbReference type="Proteomes" id="UP000095228"/>
    </source>
</evidence>
<accession>A0A1D8AR87</accession>